<dbReference type="AlphaFoldDB" id="A0AAE0HYC9"/>
<dbReference type="InterPro" id="IPR056632">
    <property type="entry name" value="DUF7730"/>
</dbReference>
<evidence type="ECO:0000259" key="2">
    <source>
        <dbReference type="Pfam" id="PF24864"/>
    </source>
</evidence>
<organism evidence="3 4">
    <name type="scientific">Apodospora peruviana</name>
    <dbReference type="NCBI Taxonomy" id="516989"/>
    <lineage>
        <taxon>Eukaryota</taxon>
        <taxon>Fungi</taxon>
        <taxon>Dikarya</taxon>
        <taxon>Ascomycota</taxon>
        <taxon>Pezizomycotina</taxon>
        <taxon>Sordariomycetes</taxon>
        <taxon>Sordariomycetidae</taxon>
        <taxon>Sordariales</taxon>
        <taxon>Lasiosphaeriaceae</taxon>
        <taxon>Apodospora</taxon>
    </lineage>
</organism>
<comment type="caution">
    <text evidence="3">The sequence shown here is derived from an EMBL/GenBank/DDBJ whole genome shotgun (WGS) entry which is preliminary data.</text>
</comment>
<sequence length="300" mass="34282">MLGFLDFPGEIRNQIYSDLLVSSEPIEICVCKGPLSRGRIRKERQDSLYDSDKEEENDGITDCQHDDPLPDEEEIARRGDDIDVGPYTAILATCRQVYREANPVFYSRNRFVIFAKKTAALPVFLDRIGAENAPHIRHLCIPYPHVKVRSDLAHYPTGRLMKAEELRAAAYAIDDDRPVFALSKPQFLDLMKERCTGLETIETLVHTGEGLQLYLHWHGLMEDVMSLMDSLFRSVVGREGKVVVNLYEWHSGQQWFKVAQGYGWTTVVHPNPKPKESEYHDGDDFIVFCGGPETDDEDDY</sequence>
<dbReference type="EMBL" id="JAUEDM010000007">
    <property type="protein sequence ID" value="KAK3314226.1"/>
    <property type="molecule type" value="Genomic_DNA"/>
</dbReference>
<evidence type="ECO:0000256" key="1">
    <source>
        <dbReference type="SAM" id="MobiDB-lite"/>
    </source>
</evidence>
<feature type="region of interest" description="Disordered" evidence="1">
    <location>
        <begin position="42"/>
        <end position="78"/>
    </location>
</feature>
<protein>
    <recommendedName>
        <fullName evidence="2">DUF7730 domain-containing protein</fullName>
    </recommendedName>
</protein>
<gene>
    <name evidence="3" type="ORF">B0H66DRAFT_374428</name>
</gene>
<dbReference type="PANTHER" id="PTHR42085:SF4">
    <property type="entry name" value="F-BOX DOMAIN-CONTAINING PROTEIN"/>
    <property type="match status" value="1"/>
</dbReference>
<name>A0AAE0HYC9_9PEZI</name>
<proteinExistence type="predicted"/>
<reference evidence="3" key="1">
    <citation type="journal article" date="2023" name="Mol. Phylogenet. Evol.">
        <title>Genome-scale phylogeny and comparative genomics of the fungal order Sordariales.</title>
        <authorList>
            <person name="Hensen N."/>
            <person name="Bonometti L."/>
            <person name="Westerberg I."/>
            <person name="Brannstrom I.O."/>
            <person name="Guillou S."/>
            <person name="Cros-Aarteil S."/>
            <person name="Calhoun S."/>
            <person name="Haridas S."/>
            <person name="Kuo A."/>
            <person name="Mondo S."/>
            <person name="Pangilinan J."/>
            <person name="Riley R."/>
            <person name="LaButti K."/>
            <person name="Andreopoulos B."/>
            <person name="Lipzen A."/>
            <person name="Chen C."/>
            <person name="Yan M."/>
            <person name="Daum C."/>
            <person name="Ng V."/>
            <person name="Clum A."/>
            <person name="Steindorff A."/>
            <person name="Ohm R.A."/>
            <person name="Martin F."/>
            <person name="Silar P."/>
            <person name="Natvig D.O."/>
            <person name="Lalanne C."/>
            <person name="Gautier V."/>
            <person name="Ament-Velasquez S.L."/>
            <person name="Kruys A."/>
            <person name="Hutchinson M.I."/>
            <person name="Powell A.J."/>
            <person name="Barry K."/>
            <person name="Miller A.N."/>
            <person name="Grigoriev I.V."/>
            <person name="Debuchy R."/>
            <person name="Gladieux P."/>
            <person name="Hiltunen Thoren M."/>
            <person name="Johannesson H."/>
        </authorList>
    </citation>
    <scope>NUCLEOTIDE SEQUENCE</scope>
    <source>
        <strain evidence="3">CBS 118394</strain>
    </source>
</reference>
<reference evidence="3" key="2">
    <citation type="submission" date="2023-06" db="EMBL/GenBank/DDBJ databases">
        <authorList>
            <consortium name="Lawrence Berkeley National Laboratory"/>
            <person name="Haridas S."/>
            <person name="Hensen N."/>
            <person name="Bonometti L."/>
            <person name="Westerberg I."/>
            <person name="Brannstrom I.O."/>
            <person name="Guillou S."/>
            <person name="Cros-Aarteil S."/>
            <person name="Calhoun S."/>
            <person name="Kuo A."/>
            <person name="Mondo S."/>
            <person name="Pangilinan J."/>
            <person name="Riley R."/>
            <person name="Labutti K."/>
            <person name="Andreopoulos B."/>
            <person name="Lipzen A."/>
            <person name="Chen C."/>
            <person name="Yanf M."/>
            <person name="Daum C."/>
            <person name="Ng V."/>
            <person name="Clum A."/>
            <person name="Steindorff A."/>
            <person name="Ohm R."/>
            <person name="Martin F."/>
            <person name="Silar P."/>
            <person name="Natvig D."/>
            <person name="Lalanne C."/>
            <person name="Gautier V."/>
            <person name="Ament-Velasquez S.L."/>
            <person name="Kruys A."/>
            <person name="Hutchinson M.I."/>
            <person name="Powell A.J."/>
            <person name="Barry K."/>
            <person name="Miller A.N."/>
            <person name="Grigoriev I.V."/>
            <person name="Debuchy R."/>
            <person name="Gladieux P."/>
            <person name="Thoren M.H."/>
            <person name="Johannesson H."/>
        </authorList>
    </citation>
    <scope>NUCLEOTIDE SEQUENCE</scope>
    <source>
        <strain evidence="3">CBS 118394</strain>
    </source>
</reference>
<dbReference type="Pfam" id="PF24864">
    <property type="entry name" value="DUF7730"/>
    <property type="match status" value="1"/>
</dbReference>
<dbReference type="Proteomes" id="UP001283341">
    <property type="component" value="Unassembled WGS sequence"/>
</dbReference>
<accession>A0AAE0HYC9</accession>
<feature type="domain" description="DUF7730" evidence="2">
    <location>
        <begin position="5"/>
        <end position="143"/>
    </location>
</feature>
<keyword evidence="4" id="KW-1185">Reference proteome</keyword>
<evidence type="ECO:0000313" key="4">
    <source>
        <dbReference type="Proteomes" id="UP001283341"/>
    </source>
</evidence>
<dbReference type="PANTHER" id="PTHR42085">
    <property type="entry name" value="F-BOX DOMAIN-CONTAINING PROTEIN"/>
    <property type="match status" value="1"/>
</dbReference>
<dbReference type="InterPro" id="IPR038883">
    <property type="entry name" value="AN11006-like"/>
</dbReference>
<evidence type="ECO:0000313" key="3">
    <source>
        <dbReference type="EMBL" id="KAK3314226.1"/>
    </source>
</evidence>